<reference evidence="1 2" key="1">
    <citation type="submission" date="2023-04" db="EMBL/GenBank/DDBJ databases">
        <title>Ottowia paracancer sp. nov., isolated from human stomach.</title>
        <authorList>
            <person name="Song Y."/>
        </authorList>
    </citation>
    <scope>NUCLEOTIDE SEQUENCE [LARGE SCALE GENOMIC DNA]</scope>
    <source>
        <strain evidence="1 2">10c7w1</strain>
    </source>
</reference>
<organism evidence="1 2">
    <name type="scientific">Ottowia cancrivicina</name>
    <dbReference type="NCBI Taxonomy" id="3040346"/>
    <lineage>
        <taxon>Bacteria</taxon>
        <taxon>Pseudomonadati</taxon>
        <taxon>Pseudomonadota</taxon>
        <taxon>Betaproteobacteria</taxon>
        <taxon>Burkholderiales</taxon>
        <taxon>Comamonadaceae</taxon>
        <taxon>Ottowia</taxon>
    </lineage>
</organism>
<dbReference type="RefSeq" id="WP_279524691.1">
    <property type="nucleotide sequence ID" value="NZ_JARVII010000018.1"/>
</dbReference>
<comment type="caution">
    <text evidence="1">The sequence shown here is derived from an EMBL/GenBank/DDBJ whole genome shotgun (WGS) entry which is preliminary data.</text>
</comment>
<evidence type="ECO:0000313" key="1">
    <source>
        <dbReference type="EMBL" id="MDG9699866.1"/>
    </source>
</evidence>
<gene>
    <name evidence="1" type="ORF">QB898_09120</name>
</gene>
<keyword evidence="2" id="KW-1185">Reference proteome</keyword>
<evidence type="ECO:0000313" key="2">
    <source>
        <dbReference type="Proteomes" id="UP001237156"/>
    </source>
</evidence>
<accession>A0AAW6RMR3</accession>
<dbReference type="Proteomes" id="UP001237156">
    <property type="component" value="Unassembled WGS sequence"/>
</dbReference>
<name>A0AAW6RMR3_9BURK</name>
<dbReference type="EMBL" id="JARVII010000018">
    <property type="protein sequence ID" value="MDG9699866.1"/>
    <property type="molecule type" value="Genomic_DNA"/>
</dbReference>
<dbReference type="AlphaFoldDB" id="A0AAW6RMR3"/>
<protein>
    <submittedName>
        <fullName evidence="1">Uncharacterized protein</fullName>
    </submittedName>
</protein>
<proteinExistence type="predicted"/>
<sequence>MSNSHQDNVTAKAFTLKFLERYPSVDAEPHEWLWQPVANRNSLEIKTATFSGKNQADDYTNE</sequence>